<dbReference type="InterPro" id="IPR046848">
    <property type="entry name" value="E_motif"/>
</dbReference>
<dbReference type="PANTHER" id="PTHR47926">
    <property type="entry name" value="PENTATRICOPEPTIDE REPEAT-CONTAINING PROTEIN"/>
    <property type="match status" value="1"/>
</dbReference>
<dbReference type="PANTHER" id="PTHR47926:SF417">
    <property type="entry name" value="PENTACOTRIPEPTIDE-REPEAT REGION OF PRORP DOMAIN-CONTAINING PROTEIN"/>
    <property type="match status" value="1"/>
</dbReference>
<dbReference type="Gramene" id="OE9A011750T1">
    <property type="protein sequence ID" value="OE9A011750C1"/>
    <property type="gene ID" value="OE9A011750"/>
</dbReference>
<dbReference type="InterPro" id="IPR011990">
    <property type="entry name" value="TPR-like_helical_dom_sf"/>
</dbReference>
<name>A0A8S0TUL3_OLEEU</name>
<feature type="repeat" description="PPR" evidence="2">
    <location>
        <begin position="203"/>
        <end position="237"/>
    </location>
</feature>
<dbReference type="AlphaFoldDB" id="A0A8S0TUL3"/>
<evidence type="ECO:0000313" key="3">
    <source>
        <dbReference type="EMBL" id="CAA3009693.1"/>
    </source>
</evidence>
<keyword evidence="1" id="KW-0677">Repeat</keyword>
<keyword evidence="4" id="KW-1185">Reference proteome</keyword>
<evidence type="ECO:0000256" key="1">
    <source>
        <dbReference type="ARBA" id="ARBA00022737"/>
    </source>
</evidence>
<evidence type="ECO:0000256" key="2">
    <source>
        <dbReference type="PROSITE-ProRule" id="PRU00708"/>
    </source>
</evidence>
<dbReference type="Pfam" id="PF01535">
    <property type="entry name" value="PPR"/>
    <property type="match status" value="4"/>
</dbReference>
<accession>A0A8S0TUL3</accession>
<dbReference type="Pfam" id="PF13041">
    <property type="entry name" value="PPR_2"/>
    <property type="match status" value="2"/>
</dbReference>
<dbReference type="FunFam" id="1.25.40.10:FF:000227">
    <property type="entry name" value="Pentatricopeptide repeat-containing protein At3g13880"/>
    <property type="match status" value="1"/>
</dbReference>
<dbReference type="InterPro" id="IPR002885">
    <property type="entry name" value="PPR_rpt"/>
</dbReference>
<dbReference type="Gene3D" id="1.25.40.10">
    <property type="entry name" value="Tetratricopeptide repeat domain"/>
    <property type="match status" value="4"/>
</dbReference>
<dbReference type="OrthoDB" id="1859199at2759"/>
<dbReference type="Proteomes" id="UP000594638">
    <property type="component" value="Unassembled WGS sequence"/>
</dbReference>
<feature type="repeat" description="PPR" evidence="2">
    <location>
        <begin position="405"/>
        <end position="439"/>
    </location>
</feature>
<dbReference type="Gramene" id="OE9A011750T2">
    <property type="protein sequence ID" value="OE9A011750C2"/>
    <property type="gene ID" value="OE9A011750"/>
</dbReference>
<sequence length="596" mass="66280">MPPLTSLKSIVESLCDLKKLREALRLILSRPLETYHYCLSSKVLQLCIELKSRKSGHLIHGHLITNGIPLNTFLITKLIVFYSKIGDMESAGKLFDRMPKRDVVPWTALISGYSQNGDSEKALKIFSAMHKEGVKANQFTYGSALSACTNLMCLERGKQIQGCVQKGRFVENLFVLSALVDLHSKSGKMEDAYCVFQLMEHRDLVSWNTMIGGYVVQGFNEDAFLVFRMMLREGMVPDYFSFGRILSASVGSGGLMKVSLLHGYIIQLGFVSHTSLCGSLIDAYVKCGSTTSANQVYKFMQYKDIISCTALITGYAREGTNSIDALELFSDAHRNVGVDDVLLCSMLNICANMASLNLGRQLHAMAMKYQNQHDVAIGNALIDMYSKSGVLEFARRVFNEMEEKNIISWTSLITGYGKHGYGHQAVALYEKMEDEGLKPNDITFLSLLFACSHSGLIVRGWECFSNMVSKHNILPRAEHYSCLVDLLARTGRLEEAYDLVCKMNAESNPLLWGTILGACSIHGNVILGEIAAKRLFNMEPENPVNHVILSSIYAAAGLWDNAGKTRELMEEKSLLKNTGYSLFQSLITNNDLLQTS</sequence>
<dbReference type="InterPro" id="IPR046960">
    <property type="entry name" value="PPR_At4g14850-like_plant"/>
</dbReference>
<dbReference type="GO" id="GO:0003723">
    <property type="term" value="F:RNA binding"/>
    <property type="evidence" value="ECO:0007669"/>
    <property type="project" value="InterPro"/>
</dbReference>
<dbReference type="FunFam" id="1.25.40.10:FF:000381">
    <property type="entry name" value="Pentatricopeptide repeat-containing protein"/>
    <property type="match status" value="1"/>
</dbReference>
<comment type="caution">
    <text evidence="3">The sequence shown here is derived from an EMBL/GenBank/DDBJ whole genome shotgun (WGS) entry which is preliminary data.</text>
</comment>
<evidence type="ECO:0000313" key="4">
    <source>
        <dbReference type="Proteomes" id="UP000594638"/>
    </source>
</evidence>
<dbReference type="GO" id="GO:0009451">
    <property type="term" value="P:RNA modification"/>
    <property type="evidence" value="ECO:0007669"/>
    <property type="project" value="InterPro"/>
</dbReference>
<protein>
    <submittedName>
        <fullName evidence="3">Pentatricopeptide repeat-containing At3g20730-like isoform X1</fullName>
    </submittedName>
</protein>
<dbReference type="Pfam" id="PF20431">
    <property type="entry name" value="E_motif"/>
    <property type="match status" value="1"/>
</dbReference>
<dbReference type="PROSITE" id="PS51375">
    <property type="entry name" value="PPR"/>
    <property type="match status" value="4"/>
</dbReference>
<dbReference type="NCBIfam" id="TIGR00756">
    <property type="entry name" value="PPR"/>
    <property type="match status" value="6"/>
</dbReference>
<feature type="repeat" description="PPR" evidence="2">
    <location>
        <begin position="102"/>
        <end position="136"/>
    </location>
</feature>
<feature type="repeat" description="PPR" evidence="2">
    <location>
        <begin position="374"/>
        <end position="404"/>
    </location>
</feature>
<dbReference type="EMBL" id="CACTIH010007324">
    <property type="protein sequence ID" value="CAA3009693.1"/>
    <property type="molecule type" value="Genomic_DNA"/>
</dbReference>
<gene>
    <name evidence="3" type="ORF">OLEA9_A011750</name>
</gene>
<proteinExistence type="predicted"/>
<organism evidence="3 4">
    <name type="scientific">Olea europaea subsp. europaea</name>
    <dbReference type="NCBI Taxonomy" id="158383"/>
    <lineage>
        <taxon>Eukaryota</taxon>
        <taxon>Viridiplantae</taxon>
        <taxon>Streptophyta</taxon>
        <taxon>Embryophyta</taxon>
        <taxon>Tracheophyta</taxon>
        <taxon>Spermatophyta</taxon>
        <taxon>Magnoliopsida</taxon>
        <taxon>eudicotyledons</taxon>
        <taxon>Gunneridae</taxon>
        <taxon>Pentapetalae</taxon>
        <taxon>asterids</taxon>
        <taxon>lamiids</taxon>
        <taxon>Lamiales</taxon>
        <taxon>Oleaceae</taxon>
        <taxon>Oleeae</taxon>
        <taxon>Olea</taxon>
    </lineage>
</organism>
<dbReference type="FunFam" id="1.25.40.10:FF:000090">
    <property type="entry name" value="Pentatricopeptide repeat-containing protein, chloroplastic"/>
    <property type="match status" value="1"/>
</dbReference>
<reference evidence="3 4" key="1">
    <citation type="submission" date="2019-12" db="EMBL/GenBank/DDBJ databases">
        <authorList>
            <person name="Alioto T."/>
            <person name="Alioto T."/>
            <person name="Gomez Garrido J."/>
        </authorList>
    </citation>
    <scope>NUCLEOTIDE SEQUENCE [LARGE SCALE GENOMIC DNA]</scope>
</reference>